<dbReference type="CDD" id="cd00096">
    <property type="entry name" value="Ig"/>
    <property type="match status" value="1"/>
</dbReference>
<dbReference type="Gene3D" id="1.10.510.10">
    <property type="entry name" value="Transferase(Phosphotransferase) domain 1"/>
    <property type="match status" value="1"/>
</dbReference>
<feature type="domain" description="Fibronectin type-III" evidence="10">
    <location>
        <begin position="518"/>
        <end position="614"/>
    </location>
</feature>
<evidence type="ECO:0000256" key="2">
    <source>
        <dbReference type="ARBA" id="ARBA00022737"/>
    </source>
</evidence>
<keyword evidence="5" id="KW-1015">Disulfide bond</keyword>
<dbReference type="InterPro" id="IPR003599">
    <property type="entry name" value="Ig_sub"/>
</dbReference>
<keyword evidence="4 7" id="KW-0067">ATP-binding</keyword>
<protein>
    <submittedName>
        <fullName evidence="11">Myosin light chain kinase, smooth muscle</fullName>
    </submittedName>
</protein>
<dbReference type="InterPro" id="IPR003961">
    <property type="entry name" value="FN3_dom"/>
</dbReference>
<evidence type="ECO:0000256" key="6">
    <source>
        <dbReference type="ARBA" id="ARBA00023319"/>
    </source>
</evidence>
<dbReference type="InterPro" id="IPR013783">
    <property type="entry name" value="Ig-like_fold"/>
</dbReference>
<dbReference type="PIRSF" id="PIRSF000615">
    <property type="entry name" value="TyrPK_CSF1-R"/>
    <property type="match status" value="1"/>
</dbReference>
<evidence type="ECO:0000256" key="5">
    <source>
        <dbReference type="ARBA" id="ARBA00023157"/>
    </source>
</evidence>
<dbReference type="EMBL" id="HBUE01259623">
    <property type="protein sequence ID" value="CAG6558419.1"/>
    <property type="molecule type" value="Transcribed_RNA"/>
</dbReference>
<dbReference type="SUPFAM" id="SSF56112">
    <property type="entry name" value="Protein kinase-like (PK-like)"/>
    <property type="match status" value="1"/>
</dbReference>
<feature type="domain" description="Ig-like" evidence="9">
    <location>
        <begin position="55"/>
        <end position="205"/>
    </location>
</feature>
<dbReference type="SUPFAM" id="SSF49265">
    <property type="entry name" value="Fibronectin type III"/>
    <property type="match status" value="1"/>
</dbReference>
<accession>A0A8D8GGV4</accession>
<dbReference type="InterPro" id="IPR008271">
    <property type="entry name" value="Ser/Thr_kinase_AS"/>
</dbReference>
<dbReference type="PANTHER" id="PTHR47633">
    <property type="entry name" value="IMMUNOGLOBULIN"/>
    <property type="match status" value="1"/>
</dbReference>
<dbReference type="PROSITE" id="PS50853">
    <property type="entry name" value="FN3"/>
    <property type="match status" value="1"/>
</dbReference>
<dbReference type="SUPFAM" id="SSF48726">
    <property type="entry name" value="Immunoglobulin"/>
    <property type="match status" value="5"/>
</dbReference>
<dbReference type="PROSITE" id="PS50011">
    <property type="entry name" value="PROTEIN_KINASE_DOM"/>
    <property type="match status" value="1"/>
</dbReference>
<dbReference type="PANTHER" id="PTHR47633:SF7">
    <property type="entry name" value="TITIN HOMOLOG"/>
    <property type="match status" value="1"/>
</dbReference>
<dbReference type="Gene3D" id="2.60.40.10">
    <property type="entry name" value="Immunoglobulins"/>
    <property type="match status" value="5"/>
</dbReference>
<feature type="domain" description="Ig-like" evidence="9">
    <location>
        <begin position="427"/>
        <end position="514"/>
    </location>
</feature>
<dbReference type="InterPro" id="IPR017441">
    <property type="entry name" value="Protein_kinase_ATP_BS"/>
</dbReference>
<dbReference type="PROSITE" id="PS00107">
    <property type="entry name" value="PROTEIN_KINASE_ATP"/>
    <property type="match status" value="1"/>
</dbReference>
<dbReference type="GO" id="GO:0005524">
    <property type="term" value="F:ATP binding"/>
    <property type="evidence" value="ECO:0007669"/>
    <property type="project" value="UniProtKB-UniRule"/>
</dbReference>
<dbReference type="InterPro" id="IPR036179">
    <property type="entry name" value="Ig-like_dom_sf"/>
</dbReference>
<comment type="similarity">
    <text evidence="1">Belongs to the protein kinase superfamily. CAMK Ser/Thr protein kinase family.</text>
</comment>
<dbReference type="SMART" id="SM00409">
    <property type="entry name" value="IG"/>
    <property type="match status" value="5"/>
</dbReference>
<dbReference type="Pfam" id="PF00041">
    <property type="entry name" value="fn3"/>
    <property type="match status" value="1"/>
</dbReference>
<dbReference type="EMBL" id="HBUE01154573">
    <property type="protein sequence ID" value="CAG6507089.1"/>
    <property type="molecule type" value="Transcribed_RNA"/>
</dbReference>
<dbReference type="Gene3D" id="3.30.200.20">
    <property type="entry name" value="Phosphorylase Kinase, domain 1"/>
    <property type="match status" value="1"/>
</dbReference>
<dbReference type="InterPro" id="IPR013098">
    <property type="entry name" value="Ig_I-set"/>
</dbReference>
<sequence length="956" mass="107479">MYPSDIDIQLSAPTFHCLSQDKAAVEGEDICLEYTIHSVSESWSVWDKDGHIILPSKRIVTRDATYLKSLHIEKATANDAGIYRLTVENTFGCISATTRLTVLSMKADQRIAHITIKRHLMTNWVQDKKQIVLTSTYRSLSSRKPRFFLNGNEISTSVRRQKVTRRQFSALVIDNIKSEDFGTYYCSMENSYGYNTGPNMQTTIIKETLSDNIVEPPIIIRHLPKQITRAEGSKINLNLAIKCQIPFVYVWLRNNKIIQDSLEFRYADHGHGVLELQINDSFVMDSAIYACVVHSIGGKCISKCSVKILEEKTCNILNVPQILNFPQSYTIPSGGSIVVCAHVIPTFCKVIWSLCGIDIDLLTNTMATTKSDGIHTLYLSNLNIKHNGEIRCTANLLSNNGITATASTFLSIVPTKNYQQKNEHIKPTFLTAFEDQVVLNGQNLVLESFFCGKPDPHVLWLRAGRPIDDKNVITTSMPGYSSLLVQNINANQSGKYSIQIINSIGSEILSASVAVEGPPDPPSGTPLVTITENNVHITWCGPHYDGGCMILGFILEMQSEDNEWSEVATILDSLGYTFSNMIPAKTYRFRVRAKNIHGCSDPGAPSANVILPVCNTNNIVASNNDFSIRCCEDFKSKYELMEELGRGRFGVVYKARDIESNHVYAAKLIKCIKMVDKTKVREEIAIMKSLQHAKLLHLYECFEGSRETVMIVEFISGGELFERVVADDFTLTEKDCVIFIRQICEGVQYMHNLRIVHLDLKPENIMCKTRSSHEIKIIDFGLAQRLSPDTSVRVLLGTAEFVPPEIINYEPIGLQSDMWSIGVICYVLLSGLSPFMGENDVDTFNNITGAEYDFDDDAFQIVTNEAKDFISGLLQYRKEDRLSPTQCLHTKWLSLDNDYLGKSKICTNKLKKFIIRRKWQKTGNAIRALGRMALLSASRRNSSVLPTEDQNNHHNE</sequence>
<proteinExistence type="inferred from homology"/>
<dbReference type="EMBL" id="HBUE01154574">
    <property type="protein sequence ID" value="CAG6507090.1"/>
    <property type="molecule type" value="Transcribed_RNA"/>
</dbReference>
<dbReference type="GO" id="GO:0030154">
    <property type="term" value="P:cell differentiation"/>
    <property type="evidence" value="ECO:0007669"/>
    <property type="project" value="UniProtKB-ARBA"/>
</dbReference>
<dbReference type="SMART" id="SM00060">
    <property type="entry name" value="FN3"/>
    <property type="match status" value="1"/>
</dbReference>
<dbReference type="InterPro" id="IPR007110">
    <property type="entry name" value="Ig-like_dom"/>
</dbReference>
<dbReference type="EMBL" id="HBUE01259622">
    <property type="protein sequence ID" value="CAG6558418.1"/>
    <property type="molecule type" value="Transcribed_RNA"/>
</dbReference>
<dbReference type="InterPro" id="IPR011009">
    <property type="entry name" value="Kinase-like_dom_sf"/>
</dbReference>
<dbReference type="Pfam" id="PF00069">
    <property type="entry name" value="Pkinase"/>
    <property type="match status" value="1"/>
</dbReference>
<keyword evidence="11" id="KW-0418">Kinase</keyword>
<feature type="domain" description="Protein kinase" evidence="8">
    <location>
        <begin position="638"/>
        <end position="893"/>
    </location>
</feature>
<evidence type="ECO:0000256" key="1">
    <source>
        <dbReference type="ARBA" id="ARBA00006692"/>
    </source>
</evidence>
<keyword evidence="11" id="KW-0808">Transferase</keyword>
<feature type="binding site" evidence="7">
    <location>
        <position position="667"/>
    </location>
    <ligand>
        <name>ATP</name>
        <dbReference type="ChEBI" id="CHEBI:30616"/>
    </ligand>
</feature>
<dbReference type="FunFam" id="1.10.510.10:FF:000175">
    <property type="entry name" value="Myosin light chain kinase, smooth muscle"/>
    <property type="match status" value="1"/>
</dbReference>
<dbReference type="PROSITE" id="PS00108">
    <property type="entry name" value="PROTEIN_KINASE_ST"/>
    <property type="match status" value="1"/>
</dbReference>
<dbReference type="CDD" id="cd00063">
    <property type="entry name" value="FN3"/>
    <property type="match status" value="1"/>
</dbReference>
<dbReference type="SMART" id="SM00220">
    <property type="entry name" value="S_TKc"/>
    <property type="match status" value="1"/>
</dbReference>
<keyword evidence="3 7" id="KW-0547">Nucleotide-binding</keyword>
<dbReference type="GO" id="GO:0009653">
    <property type="term" value="P:anatomical structure morphogenesis"/>
    <property type="evidence" value="ECO:0007669"/>
    <property type="project" value="UniProtKB-ARBA"/>
</dbReference>
<dbReference type="PROSITE" id="PS50835">
    <property type="entry name" value="IG_LIKE"/>
    <property type="match status" value="2"/>
</dbReference>
<keyword evidence="6" id="KW-0393">Immunoglobulin domain</keyword>
<organism evidence="11">
    <name type="scientific">Culex pipiens</name>
    <name type="common">House mosquito</name>
    <dbReference type="NCBI Taxonomy" id="7175"/>
    <lineage>
        <taxon>Eukaryota</taxon>
        <taxon>Metazoa</taxon>
        <taxon>Ecdysozoa</taxon>
        <taxon>Arthropoda</taxon>
        <taxon>Hexapoda</taxon>
        <taxon>Insecta</taxon>
        <taxon>Pterygota</taxon>
        <taxon>Neoptera</taxon>
        <taxon>Endopterygota</taxon>
        <taxon>Diptera</taxon>
        <taxon>Nematocera</taxon>
        <taxon>Culicoidea</taxon>
        <taxon>Culicidae</taxon>
        <taxon>Culicinae</taxon>
        <taxon>Culicini</taxon>
        <taxon>Culex</taxon>
        <taxon>Culex</taxon>
    </lineage>
</organism>
<evidence type="ECO:0000313" key="11">
    <source>
        <dbReference type="EMBL" id="CAG6507090.1"/>
    </source>
</evidence>
<evidence type="ECO:0000256" key="7">
    <source>
        <dbReference type="PROSITE-ProRule" id="PRU10141"/>
    </source>
</evidence>
<reference evidence="11" key="1">
    <citation type="submission" date="2021-05" db="EMBL/GenBank/DDBJ databases">
        <authorList>
            <person name="Alioto T."/>
            <person name="Alioto T."/>
            <person name="Gomez Garrido J."/>
        </authorList>
    </citation>
    <scope>NUCLEOTIDE SEQUENCE</scope>
</reference>
<dbReference type="AlphaFoldDB" id="A0A8D8GGV4"/>
<name>A0A8D8GGV4_CULPI</name>
<evidence type="ECO:0000259" key="9">
    <source>
        <dbReference type="PROSITE" id="PS50835"/>
    </source>
</evidence>
<dbReference type="InterPro" id="IPR000719">
    <property type="entry name" value="Prot_kinase_dom"/>
</dbReference>
<evidence type="ECO:0000256" key="4">
    <source>
        <dbReference type="ARBA" id="ARBA00022840"/>
    </source>
</evidence>
<evidence type="ECO:0000259" key="8">
    <source>
        <dbReference type="PROSITE" id="PS50011"/>
    </source>
</evidence>
<evidence type="ECO:0000256" key="3">
    <source>
        <dbReference type="ARBA" id="ARBA00022741"/>
    </source>
</evidence>
<dbReference type="InterPro" id="IPR036116">
    <property type="entry name" value="FN3_sf"/>
</dbReference>
<evidence type="ECO:0000259" key="10">
    <source>
        <dbReference type="PROSITE" id="PS50853"/>
    </source>
</evidence>
<dbReference type="Pfam" id="PF07679">
    <property type="entry name" value="I-set"/>
    <property type="match status" value="3"/>
</dbReference>
<dbReference type="GO" id="GO:0004672">
    <property type="term" value="F:protein kinase activity"/>
    <property type="evidence" value="ECO:0007669"/>
    <property type="project" value="InterPro"/>
</dbReference>
<keyword evidence="2" id="KW-0677">Repeat</keyword>
<dbReference type="FunFam" id="2.60.40.10:FF:000032">
    <property type="entry name" value="palladin isoform X1"/>
    <property type="match status" value="1"/>
</dbReference>